<keyword evidence="6" id="KW-0414">Isoprene biosynthesis</keyword>
<comment type="cofactor">
    <cofactor evidence="1">
        <name>Mg(2+)</name>
        <dbReference type="ChEBI" id="CHEBI:18420"/>
    </cofactor>
</comment>
<accession>A0A6N7EVD8</accession>
<dbReference type="RefSeq" id="WP_152810725.1">
    <property type="nucleotide sequence ID" value="NZ_WHNW01000010.1"/>
</dbReference>
<evidence type="ECO:0000256" key="3">
    <source>
        <dbReference type="ARBA" id="ARBA00022679"/>
    </source>
</evidence>
<keyword evidence="3 7" id="KW-0808">Transferase</keyword>
<dbReference type="Gene3D" id="1.10.600.10">
    <property type="entry name" value="Farnesyl Diphosphate Synthase"/>
    <property type="match status" value="1"/>
</dbReference>
<protein>
    <recommendedName>
        <fullName evidence="10">Farnesyl diphosphate synthase</fullName>
    </recommendedName>
</protein>
<evidence type="ECO:0000256" key="2">
    <source>
        <dbReference type="ARBA" id="ARBA00006706"/>
    </source>
</evidence>
<dbReference type="InterPro" id="IPR008949">
    <property type="entry name" value="Isoprenoid_synthase_dom_sf"/>
</dbReference>
<dbReference type="GO" id="GO:0004659">
    <property type="term" value="F:prenyltransferase activity"/>
    <property type="evidence" value="ECO:0007669"/>
    <property type="project" value="InterPro"/>
</dbReference>
<evidence type="ECO:0000256" key="6">
    <source>
        <dbReference type="ARBA" id="ARBA00023229"/>
    </source>
</evidence>
<evidence type="ECO:0000256" key="7">
    <source>
        <dbReference type="RuleBase" id="RU004466"/>
    </source>
</evidence>
<organism evidence="8 9">
    <name type="scientific">Ostreibacterium oceani</name>
    <dbReference type="NCBI Taxonomy" id="2654998"/>
    <lineage>
        <taxon>Bacteria</taxon>
        <taxon>Pseudomonadati</taxon>
        <taxon>Pseudomonadota</taxon>
        <taxon>Gammaproteobacteria</taxon>
        <taxon>Cardiobacteriales</taxon>
        <taxon>Ostreibacteriaceae</taxon>
        <taxon>Ostreibacterium</taxon>
    </lineage>
</organism>
<reference evidence="8 9" key="1">
    <citation type="submission" date="2019-10" db="EMBL/GenBank/DDBJ databases">
        <title>Cardiobacteriales fam. a chemoheterotrophic member of the order Cardiobacteriales, and proposal of Cardiobacteriales fam. nov.</title>
        <authorList>
            <person name="Wang C."/>
        </authorList>
    </citation>
    <scope>NUCLEOTIDE SEQUENCE [LARGE SCALE GENOMIC DNA]</scope>
    <source>
        <strain evidence="8 9">ML27</strain>
    </source>
</reference>
<dbReference type="Proteomes" id="UP000471298">
    <property type="component" value="Unassembled WGS sequence"/>
</dbReference>
<dbReference type="PANTHER" id="PTHR43281:SF1">
    <property type="entry name" value="FARNESYL DIPHOSPHATE SYNTHASE"/>
    <property type="match status" value="1"/>
</dbReference>
<dbReference type="FunFam" id="1.10.600.10:FF:000001">
    <property type="entry name" value="Geranylgeranyl diphosphate synthase"/>
    <property type="match status" value="1"/>
</dbReference>
<dbReference type="EMBL" id="WHNW01000010">
    <property type="protein sequence ID" value="MPV86734.1"/>
    <property type="molecule type" value="Genomic_DNA"/>
</dbReference>
<dbReference type="GO" id="GO:0016114">
    <property type="term" value="P:terpenoid biosynthetic process"/>
    <property type="evidence" value="ECO:0007669"/>
    <property type="project" value="UniProtKB-ARBA"/>
</dbReference>
<name>A0A6N7EVD8_9GAMM</name>
<evidence type="ECO:0000313" key="9">
    <source>
        <dbReference type="Proteomes" id="UP000471298"/>
    </source>
</evidence>
<evidence type="ECO:0000313" key="8">
    <source>
        <dbReference type="EMBL" id="MPV86734.1"/>
    </source>
</evidence>
<dbReference type="GO" id="GO:0008654">
    <property type="term" value="P:phospholipid biosynthetic process"/>
    <property type="evidence" value="ECO:0007669"/>
    <property type="project" value="UniProtKB-ARBA"/>
</dbReference>
<dbReference type="SFLD" id="SFLDG01017">
    <property type="entry name" value="Polyprenyl_Transferase_Like"/>
    <property type="match status" value="1"/>
</dbReference>
<dbReference type="AlphaFoldDB" id="A0A6N7EVD8"/>
<sequence>MQQTTPPPNVSYGNPQPTTLQTGLLRYQTRFNDYASAHFPTSAPVIGQVFSAARYSFFNAGKRLRPALVYACADSFGIDLKAVDAIAFAIECIHTYSLIHDDLPSMDDDDMRRGKPACHTAFDEATAILAGDALNTFAFQHLAQSQSPYALNHIAVLGEHAGFHGMVGGQDMDIFLSRQAQTPHTPLAVDSVDINLLSELHRRKTGKLIQACLLLPYAHQPHPDPNKTHALNELGSALGLCYQIQDDILDVTQSAEMLGKPTHSDDDNNKVTYVSLLGLAGAQHAFDEQTKLVQTILRDLFGEIATNTPLGRIIGDILSRNR</sequence>
<dbReference type="InterPro" id="IPR000092">
    <property type="entry name" value="Polyprenyl_synt"/>
</dbReference>
<dbReference type="PROSITE" id="PS00723">
    <property type="entry name" value="POLYPRENYL_SYNTHASE_1"/>
    <property type="match status" value="1"/>
</dbReference>
<dbReference type="GO" id="GO:0046872">
    <property type="term" value="F:metal ion binding"/>
    <property type="evidence" value="ECO:0007669"/>
    <property type="project" value="UniProtKB-KW"/>
</dbReference>
<proteinExistence type="inferred from homology"/>
<evidence type="ECO:0000256" key="1">
    <source>
        <dbReference type="ARBA" id="ARBA00001946"/>
    </source>
</evidence>
<evidence type="ECO:0000256" key="4">
    <source>
        <dbReference type="ARBA" id="ARBA00022723"/>
    </source>
</evidence>
<comment type="caution">
    <text evidence="8">The sequence shown here is derived from an EMBL/GenBank/DDBJ whole genome shotgun (WGS) entry which is preliminary data.</text>
</comment>
<dbReference type="Pfam" id="PF00348">
    <property type="entry name" value="polyprenyl_synt"/>
    <property type="match status" value="1"/>
</dbReference>
<dbReference type="SUPFAM" id="SSF48576">
    <property type="entry name" value="Terpenoid synthases"/>
    <property type="match status" value="1"/>
</dbReference>
<dbReference type="FunCoup" id="A0A6N7EVD8">
    <property type="interactions" value="337"/>
</dbReference>
<dbReference type="InterPro" id="IPR033749">
    <property type="entry name" value="Polyprenyl_synt_CS"/>
</dbReference>
<keyword evidence="9" id="KW-1185">Reference proteome</keyword>
<comment type="similarity">
    <text evidence="2 7">Belongs to the FPP/GGPP synthase family.</text>
</comment>
<dbReference type="PROSITE" id="PS00444">
    <property type="entry name" value="POLYPRENYL_SYNTHASE_2"/>
    <property type="match status" value="1"/>
</dbReference>
<dbReference type="SFLD" id="SFLDS00005">
    <property type="entry name" value="Isoprenoid_Synthase_Type_I"/>
    <property type="match status" value="1"/>
</dbReference>
<gene>
    <name evidence="8" type="ORF">GCU85_08355</name>
</gene>
<keyword evidence="4" id="KW-0479">Metal-binding</keyword>
<dbReference type="InParanoid" id="A0A6N7EVD8"/>
<evidence type="ECO:0000256" key="5">
    <source>
        <dbReference type="ARBA" id="ARBA00022842"/>
    </source>
</evidence>
<evidence type="ECO:0008006" key="10">
    <source>
        <dbReference type="Google" id="ProtNLM"/>
    </source>
</evidence>
<dbReference type="PANTHER" id="PTHR43281">
    <property type="entry name" value="FARNESYL DIPHOSPHATE SYNTHASE"/>
    <property type="match status" value="1"/>
</dbReference>
<keyword evidence="5" id="KW-0460">Magnesium</keyword>